<organism evidence="6 7">
    <name type="scientific">Jeotgalibaca porci</name>
    <dbReference type="NCBI Taxonomy" id="1868793"/>
    <lineage>
        <taxon>Bacteria</taxon>
        <taxon>Bacillati</taxon>
        <taxon>Bacillota</taxon>
        <taxon>Bacilli</taxon>
        <taxon>Lactobacillales</taxon>
        <taxon>Carnobacteriaceae</taxon>
        <taxon>Jeotgalibaca</taxon>
    </lineage>
</organism>
<dbReference type="PROSITE" id="PS50931">
    <property type="entry name" value="HTH_LYSR"/>
    <property type="match status" value="1"/>
</dbReference>
<dbReference type="AlphaFoldDB" id="A0A6G7WHV4"/>
<comment type="similarity">
    <text evidence="1">Belongs to the LysR transcriptional regulatory family.</text>
</comment>
<evidence type="ECO:0000256" key="4">
    <source>
        <dbReference type="ARBA" id="ARBA00023163"/>
    </source>
</evidence>
<dbReference type="InterPro" id="IPR000847">
    <property type="entry name" value="LysR_HTH_N"/>
</dbReference>
<keyword evidence="3" id="KW-0238">DNA-binding</keyword>
<dbReference type="GO" id="GO:0000976">
    <property type="term" value="F:transcription cis-regulatory region binding"/>
    <property type="evidence" value="ECO:0007669"/>
    <property type="project" value="TreeGrafter"/>
</dbReference>
<proteinExistence type="inferred from homology"/>
<dbReference type="GeneID" id="94553053"/>
<dbReference type="GO" id="GO:0003700">
    <property type="term" value="F:DNA-binding transcription factor activity"/>
    <property type="evidence" value="ECO:0007669"/>
    <property type="project" value="InterPro"/>
</dbReference>
<evidence type="ECO:0000256" key="2">
    <source>
        <dbReference type="ARBA" id="ARBA00023015"/>
    </source>
</evidence>
<dbReference type="SUPFAM" id="SSF46785">
    <property type="entry name" value="Winged helix' DNA-binding domain"/>
    <property type="match status" value="1"/>
</dbReference>
<keyword evidence="4" id="KW-0804">Transcription</keyword>
<dbReference type="InterPro" id="IPR036390">
    <property type="entry name" value="WH_DNA-bd_sf"/>
</dbReference>
<dbReference type="Pfam" id="PF03466">
    <property type="entry name" value="LysR_substrate"/>
    <property type="match status" value="1"/>
</dbReference>
<dbReference type="Gene3D" id="1.10.10.10">
    <property type="entry name" value="Winged helix-like DNA-binding domain superfamily/Winged helix DNA-binding domain"/>
    <property type="match status" value="1"/>
</dbReference>
<gene>
    <name evidence="6" type="ORF">G7058_07135</name>
</gene>
<evidence type="ECO:0000313" key="6">
    <source>
        <dbReference type="EMBL" id="QIK51816.1"/>
    </source>
</evidence>
<sequence>MNLQDIIYFYHLAESLSFTDTAAHFFVSQPSISMSLKRLETELKTTLIDRKRFHKRMSLTRSGEILHRHAGVILDSLSQIKDDIHDYKNQIVYFGFLPTIGGHFMSTLLPRLGKFTSSVKFVEEESSDIMYELVRSGEVPIAITGSDLPHFNDENLIQIPIATQKLSLWAAPDHPLTRQKQITSQDLKDTVFISLEKGYTHERIFDRWAQSKFDQPPQTLYTKEIQTALSIASSTHMVAFMIDILVKESKDLVKIPLIDPPEFYISLILNKESQDNPFQNEFNEMMMALAKELSENK</sequence>
<dbReference type="InterPro" id="IPR005119">
    <property type="entry name" value="LysR_subst-bd"/>
</dbReference>
<dbReference type="Gene3D" id="3.40.190.290">
    <property type="match status" value="1"/>
</dbReference>
<dbReference type="Proteomes" id="UP000501830">
    <property type="component" value="Chromosome"/>
</dbReference>
<dbReference type="Pfam" id="PF00126">
    <property type="entry name" value="HTH_1"/>
    <property type="match status" value="1"/>
</dbReference>
<dbReference type="PANTHER" id="PTHR30126">
    <property type="entry name" value="HTH-TYPE TRANSCRIPTIONAL REGULATOR"/>
    <property type="match status" value="1"/>
</dbReference>
<evidence type="ECO:0000256" key="3">
    <source>
        <dbReference type="ARBA" id="ARBA00023125"/>
    </source>
</evidence>
<dbReference type="SUPFAM" id="SSF53850">
    <property type="entry name" value="Periplasmic binding protein-like II"/>
    <property type="match status" value="1"/>
</dbReference>
<protein>
    <submittedName>
        <fullName evidence="6">LysR family transcriptional regulator</fullName>
    </submittedName>
</protein>
<dbReference type="KEGG" id="jpo:G7058_07135"/>
<dbReference type="PANTHER" id="PTHR30126:SF40">
    <property type="entry name" value="HTH-TYPE TRANSCRIPTIONAL REGULATOR GLTR"/>
    <property type="match status" value="1"/>
</dbReference>
<dbReference type="RefSeq" id="WP_166062875.1">
    <property type="nucleotide sequence ID" value="NZ_CP049889.1"/>
</dbReference>
<feature type="domain" description="HTH lysR-type" evidence="5">
    <location>
        <begin position="1"/>
        <end position="60"/>
    </location>
</feature>
<accession>A0A6G7WHV4</accession>
<dbReference type="EMBL" id="CP049889">
    <property type="protein sequence ID" value="QIK51816.1"/>
    <property type="molecule type" value="Genomic_DNA"/>
</dbReference>
<dbReference type="InterPro" id="IPR036388">
    <property type="entry name" value="WH-like_DNA-bd_sf"/>
</dbReference>
<keyword evidence="2" id="KW-0805">Transcription regulation</keyword>
<evidence type="ECO:0000259" key="5">
    <source>
        <dbReference type="PROSITE" id="PS50931"/>
    </source>
</evidence>
<keyword evidence="7" id="KW-1185">Reference proteome</keyword>
<reference evidence="6 7" key="1">
    <citation type="journal article" date="2017" name="Int. J. Syst. Evol. Microbiol.">
        <title>Jeotgalibaca porci sp. nov. and Jeotgalibaca arthritidis sp. nov., isolated from pigs, and emended description of the genus Jeotgalibaca.</title>
        <authorList>
            <person name="Zamora L."/>
            <person name="Perez-Sancho M."/>
            <person name="Dominguez L."/>
            <person name="Fernandez-Garayzabal J.F."/>
            <person name="Vela A.I."/>
        </authorList>
    </citation>
    <scope>NUCLEOTIDE SEQUENCE [LARGE SCALE GENOMIC DNA]</scope>
    <source>
        <strain evidence="6 7">CCUG 69148</strain>
    </source>
</reference>
<evidence type="ECO:0000256" key="1">
    <source>
        <dbReference type="ARBA" id="ARBA00009437"/>
    </source>
</evidence>
<name>A0A6G7WHV4_9LACT</name>
<evidence type="ECO:0000313" key="7">
    <source>
        <dbReference type="Proteomes" id="UP000501830"/>
    </source>
</evidence>